<dbReference type="PANTHER" id="PTHR12183:SF37">
    <property type="entry name" value="PROTEIN MDM4"/>
    <property type="match status" value="1"/>
</dbReference>
<dbReference type="PIRSF" id="PIRSF500699">
    <property type="entry name" value="MDM4"/>
    <property type="match status" value="1"/>
</dbReference>
<keyword evidence="6" id="KW-0862">Zinc</keyword>
<dbReference type="PROSITE" id="PS01358">
    <property type="entry name" value="ZF_RANBP2_1"/>
    <property type="match status" value="1"/>
</dbReference>
<dbReference type="InterPro" id="IPR015458">
    <property type="entry name" value="MDM4"/>
</dbReference>
<keyword evidence="5 11" id="KW-0863">Zinc-finger</keyword>
<dbReference type="InterPro" id="IPR036443">
    <property type="entry name" value="Znf_RanBP2_sf"/>
</dbReference>
<dbReference type="PROSITE" id="PS50199">
    <property type="entry name" value="ZF_RANBP2_2"/>
    <property type="match status" value="1"/>
</dbReference>
<evidence type="ECO:0000313" key="16">
    <source>
        <dbReference type="Proteomes" id="UP001623349"/>
    </source>
</evidence>
<comment type="similarity">
    <text evidence="2">Belongs to the MDM2/MDM4 family.</text>
</comment>
<dbReference type="Proteomes" id="UP001623349">
    <property type="component" value="Unassembled WGS sequence"/>
</dbReference>
<dbReference type="InterPro" id="IPR013083">
    <property type="entry name" value="Znf_RING/FYVE/PHD"/>
</dbReference>
<evidence type="ECO:0000259" key="13">
    <source>
        <dbReference type="PROSITE" id="PS50199"/>
    </source>
</evidence>
<evidence type="ECO:0000256" key="2">
    <source>
        <dbReference type="ARBA" id="ARBA00005803"/>
    </source>
</evidence>
<protein>
    <recommendedName>
        <fullName evidence="3">Protein Mdm4</fullName>
    </recommendedName>
    <alternativeName>
        <fullName evidence="10">Double minute 4 protein</fullName>
    </alternativeName>
    <alternativeName>
        <fullName evidence="9">Mdm2-like p53-binding protein</fullName>
    </alternativeName>
    <alternativeName>
        <fullName evidence="8">p53-binding protein Mdm4</fullName>
    </alternativeName>
</protein>
<dbReference type="InterPro" id="IPR003121">
    <property type="entry name" value="SWIB_MDM2_domain"/>
</dbReference>
<accession>A0ABQ0EES7</accession>
<evidence type="ECO:0000256" key="1">
    <source>
        <dbReference type="ARBA" id="ARBA00004123"/>
    </source>
</evidence>
<comment type="caution">
    <text evidence="15">The sequence shown here is derived from an EMBL/GenBank/DDBJ whole genome shotgun (WGS) entry which is preliminary data.</text>
</comment>
<evidence type="ECO:0000256" key="9">
    <source>
        <dbReference type="ARBA" id="ARBA00031309"/>
    </source>
</evidence>
<reference evidence="15 16" key="1">
    <citation type="submission" date="2024-08" db="EMBL/GenBank/DDBJ databases">
        <title>The draft genome of Apodemus speciosus.</title>
        <authorList>
            <person name="Nabeshima K."/>
            <person name="Suzuki S."/>
            <person name="Onuma M."/>
        </authorList>
    </citation>
    <scope>NUCLEOTIDE SEQUENCE [LARGE SCALE GENOMIC DNA]</scope>
    <source>
        <strain evidence="15">IB14-021</strain>
    </source>
</reference>
<dbReference type="InterPro" id="IPR016495">
    <property type="entry name" value="p53_neg-reg_MDM_2/4"/>
</dbReference>
<evidence type="ECO:0000256" key="7">
    <source>
        <dbReference type="ARBA" id="ARBA00023242"/>
    </source>
</evidence>
<dbReference type="SUPFAM" id="SSF47592">
    <property type="entry name" value="SWIB/MDM2 domain"/>
    <property type="match status" value="1"/>
</dbReference>
<dbReference type="Pfam" id="PF13920">
    <property type="entry name" value="zf-C3HC4_3"/>
    <property type="match status" value="1"/>
</dbReference>
<dbReference type="InterPro" id="IPR001876">
    <property type="entry name" value="Znf_RanBP2"/>
</dbReference>
<evidence type="ECO:0000259" key="12">
    <source>
        <dbReference type="PROSITE" id="PS50089"/>
    </source>
</evidence>
<dbReference type="Gene3D" id="2.30.30.380">
    <property type="entry name" value="Zn-finger domain of Sec23/24"/>
    <property type="match status" value="1"/>
</dbReference>
<dbReference type="PROSITE" id="PS51925">
    <property type="entry name" value="SWIB_MDM2"/>
    <property type="match status" value="1"/>
</dbReference>
<dbReference type="InterPro" id="IPR001841">
    <property type="entry name" value="Znf_RING"/>
</dbReference>
<dbReference type="InterPro" id="IPR051652">
    <property type="entry name" value="MDM2_MDM4_MUL1"/>
</dbReference>
<feature type="domain" description="DM2" evidence="14">
    <location>
        <begin position="25"/>
        <end position="111"/>
    </location>
</feature>
<dbReference type="EMBL" id="BAAFST010000001">
    <property type="protein sequence ID" value="GAB1285426.1"/>
    <property type="molecule type" value="Genomic_DNA"/>
</dbReference>
<name>A0ABQ0EES7_APOSI</name>
<evidence type="ECO:0000259" key="14">
    <source>
        <dbReference type="PROSITE" id="PS51925"/>
    </source>
</evidence>
<dbReference type="PANTHER" id="PTHR12183">
    <property type="entry name" value="MITOCHONDRIAL UBIQUITIN LIGASE ACTIVATOR OF NFKB 1"/>
    <property type="match status" value="1"/>
</dbReference>
<organism evidence="15 16">
    <name type="scientific">Apodemus speciosus</name>
    <name type="common">Large Japanese field mouse</name>
    <dbReference type="NCBI Taxonomy" id="105296"/>
    <lineage>
        <taxon>Eukaryota</taxon>
        <taxon>Metazoa</taxon>
        <taxon>Chordata</taxon>
        <taxon>Craniata</taxon>
        <taxon>Vertebrata</taxon>
        <taxon>Euteleostomi</taxon>
        <taxon>Mammalia</taxon>
        <taxon>Eutheria</taxon>
        <taxon>Euarchontoglires</taxon>
        <taxon>Glires</taxon>
        <taxon>Rodentia</taxon>
        <taxon>Myomorpha</taxon>
        <taxon>Muroidea</taxon>
        <taxon>Muridae</taxon>
        <taxon>Murinae</taxon>
        <taxon>Apodemus</taxon>
    </lineage>
</organism>
<dbReference type="SUPFAM" id="SSF90209">
    <property type="entry name" value="Ran binding protein zinc finger-like"/>
    <property type="match status" value="1"/>
</dbReference>
<dbReference type="CDD" id="cd17673">
    <property type="entry name" value="MDM4"/>
    <property type="match status" value="1"/>
</dbReference>
<evidence type="ECO:0000256" key="3">
    <source>
        <dbReference type="ARBA" id="ARBA00016815"/>
    </source>
</evidence>
<dbReference type="InterPro" id="IPR036885">
    <property type="entry name" value="SWIB_MDM2_dom_sf"/>
</dbReference>
<dbReference type="Gene3D" id="1.10.245.10">
    <property type="entry name" value="SWIB/MDM2 domain"/>
    <property type="match status" value="1"/>
</dbReference>
<dbReference type="Gene3D" id="3.30.40.10">
    <property type="entry name" value="Zinc/RING finger domain, C3HC4 (zinc finger)"/>
    <property type="match status" value="1"/>
</dbReference>
<dbReference type="CDD" id="cd16784">
    <property type="entry name" value="mRING-HC-C2H2C4_MDM4"/>
    <property type="match status" value="1"/>
</dbReference>
<dbReference type="PIRSF" id="PIRSF006748">
    <property type="entry name" value="p53_MDM_2/4"/>
    <property type="match status" value="1"/>
</dbReference>
<evidence type="ECO:0000256" key="10">
    <source>
        <dbReference type="ARBA" id="ARBA00032090"/>
    </source>
</evidence>
<evidence type="ECO:0000256" key="5">
    <source>
        <dbReference type="ARBA" id="ARBA00022771"/>
    </source>
</evidence>
<evidence type="ECO:0000256" key="11">
    <source>
        <dbReference type="PROSITE-ProRule" id="PRU00322"/>
    </source>
</evidence>
<evidence type="ECO:0000313" key="15">
    <source>
        <dbReference type="EMBL" id="GAB1285426.1"/>
    </source>
</evidence>
<dbReference type="Pfam" id="PF02201">
    <property type="entry name" value="SWIB"/>
    <property type="match status" value="1"/>
</dbReference>
<keyword evidence="16" id="KW-1185">Reference proteome</keyword>
<dbReference type="PROSITE" id="PS50089">
    <property type="entry name" value="ZF_RING_2"/>
    <property type="match status" value="1"/>
</dbReference>
<evidence type="ECO:0000256" key="8">
    <source>
        <dbReference type="ARBA" id="ARBA00030149"/>
    </source>
</evidence>
<keyword evidence="4" id="KW-0479">Metal-binding</keyword>
<evidence type="ECO:0000256" key="4">
    <source>
        <dbReference type="ARBA" id="ARBA00022723"/>
    </source>
</evidence>
<dbReference type="Pfam" id="PF00641">
    <property type="entry name" value="Zn_ribbon_RanBP"/>
    <property type="match status" value="1"/>
</dbReference>
<gene>
    <name evidence="15" type="ORF">APTSU1_000065600</name>
</gene>
<proteinExistence type="inferred from homology"/>
<feature type="domain" description="RING-type" evidence="12">
    <location>
        <begin position="450"/>
        <end position="491"/>
    </location>
</feature>
<keyword evidence="7" id="KW-0539">Nucleus</keyword>
<comment type="subcellular location">
    <subcellularLocation>
        <location evidence="1">Nucleus</location>
    </subcellularLocation>
</comment>
<evidence type="ECO:0000256" key="6">
    <source>
        <dbReference type="ARBA" id="ARBA00022833"/>
    </source>
</evidence>
<feature type="domain" description="RanBP2-type" evidence="13">
    <location>
        <begin position="313"/>
        <end position="342"/>
    </location>
</feature>
<sequence length="503" mass="56781">MTSHSTSAQCSTSDSACRISSEQISQVRPKLQLLKILQAAGAQGEVFTMKEVMHYLGQYIMVKQLYDQQEQHMVYCGGDLLGDLLGCQSFSVKAPRVSCPLYDMLRKNLVIPASVKTGFIHLCCSDSRSRTGSHYGYSKSRPTEGLFVNVSTVQQNAPIPEKELKKMILTHCLPHDPNAEIPEQDEDLIEHLSQDETSRLDLEFEEWDVAGLPWWFLGNLRNNYIPRSNGSTDLQTNQDIGTAIVSDTTDDLWFLNETVSEQLGVEIKVEAANSEQASEVGKTSDKKIVEVEKDDDLEDCKSLSDDTDVEIISEDEWQCTECKKFNSPSKRYCFRCWALRKDWYSDCSKLTHSLSTSNITAIPEKKDNEGIDVPDCRRTISAPVVRPKDRVLKEEKPRFDPCNSVEFLDLAHSSESQEIISSTREQTDIFSEQKTETESMEDFQNVLKPCSLCEKRPRDGNIIHGKTSHLTTCFQCARRLKKSGASCPACKKEIQLVIKVFIA</sequence>